<dbReference type="CDD" id="cd00552">
    <property type="entry name" value="RaiA"/>
    <property type="match status" value="1"/>
</dbReference>
<dbReference type="SUPFAM" id="SSF69754">
    <property type="entry name" value="Ribosome binding protein Y (YfiA homologue)"/>
    <property type="match status" value="1"/>
</dbReference>
<comment type="function">
    <text evidence="2">Required for dimerization of active 70S ribosomes into 100S ribosomes in stationary phase; 100S ribosomes are translationally inactive and sometimes present during exponential growth.</text>
</comment>
<protein>
    <recommendedName>
        <fullName evidence="2">Ribosome hibernation promoting factor</fullName>
        <shortName evidence="2">HPF</shortName>
    </recommendedName>
</protein>
<dbReference type="Pfam" id="PF02482">
    <property type="entry name" value="Ribosomal_S30AE"/>
    <property type="match status" value="1"/>
</dbReference>
<dbReference type="RefSeq" id="WP_087229339.1">
    <property type="nucleotide sequence ID" value="NZ_JAKNHQ010000002.1"/>
</dbReference>
<dbReference type="PANTHER" id="PTHR33231">
    <property type="entry name" value="30S RIBOSOMAL PROTEIN"/>
    <property type="match status" value="1"/>
</dbReference>
<name>A0ABS9MG85_9FIRM</name>
<dbReference type="InterPro" id="IPR036567">
    <property type="entry name" value="RHF-like"/>
</dbReference>
<dbReference type="PANTHER" id="PTHR33231:SF1">
    <property type="entry name" value="30S RIBOSOMAL PROTEIN"/>
    <property type="match status" value="1"/>
</dbReference>
<evidence type="ECO:0000259" key="3">
    <source>
        <dbReference type="Pfam" id="PF16321"/>
    </source>
</evidence>
<comment type="subcellular location">
    <subcellularLocation>
        <location evidence="2">Cytoplasm</location>
    </subcellularLocation>
</comment>
<dbReference type="InterPro" id="IPR003489">
    <property type="entry name" value="RHF/RaiA"/>
</dbReference>
<dbReference type="InterPro" id="IPR032528">
    <property type="entry name" value="Ribosom_S30AE_C"/>
</dbReference>
<accession>A0ABS9MG85</accession>
<proteinExistence type="inferred from homology"/>
<comment type="subunit">
    <text evidence="2">Interacts with 100S ribosomes.</text>
</comment>
<sequence>MKITITGRKVNLRDNFKELAKKKLSRFDRIFDEDADANVVVTLEKNRQTVEITIKQRGMIYRAESTALEMNDALDQVMSALGRQIRKNKTKLAKKVHSGAIDQYLIDFPEEEPAAEEMEAEPEYRVVRTKHFFVKPLSVDEAILQMNMLDHQFFMFRNESSGEINVVYRRKNGDYGLLEPDAE</sequence>
<dbReference type="InterPro" id="IPR038416">
    <property type="entry name" value="Ribosom_S30AE_C_sf"/>
</dbReference>
<evidence type="ECO:0000313" key="5">
    <source>
        <dbReference type="Proteomes" id="UP001298681"/>
    </source>
</evidence>
<dbReference type="InterPro" id="IPR034694">
    <property type="entry name" value="HPF_long/plastid"/>
</dbReference>
<comment type="caution">
    <text evidence="4">The sequence shown here is derived from an EMBL/GenBank/DDBJ whole genome shotgun (WGS) entry which is preliminary data.</text>
</comment>
<evidence type="ECO:0000256" key="2">
    <source>
        <dbReference type="HAMAP-Rule" id="MF_00839"/>
    </source>
</evidence>
<reference evidence="4 5" key="1">
    <citation type="submission" date="2022-01" db="EMBL/GenBank/DDBJ databases">
        <title>Collection of gut derived symbiotic bacterial strains cultured from healthy donors.</title>
        <authorList>
            <person name="Lin H."/>
            <person name="Kohout C."/>
            <person name="Waligurski E."/>
            <person name="Pamer E.G."/>
        </authorList>
    </citation>
    <scope>NUCLEOTIDE SEQUENCE [LARGE SCALE GENOMIC DNA]</scope>
    <source>
        <strain evidence="4 5">DFI.7.58</strain>
    </source>
</reference>
<dbReference type="EMBL" id="JAKNHQ010000002">
    <property type="protein sequence ID" value="MCG4609804.1"/>
    <property type="molecule type" value="Genomic_DNA"/>
</dbReference>
<dbReference type="InterPro" id="IPR050574">
    <property type="entry name" value="HPF/YfiA_ribosome-assoc"/>
</dbReference>
<keyword evidence="2" id="KW-0963">Cytoplasm</keyword>
<comment type="similarity">
    <text evidence="2">Belongs to the HPF/YfiA ribosome-associated protein family. Long HPF subfamily.</text>
</comment>
<keyword evidence="1 2" id="KW-0810">Translation regulation</keyword>
<dbReference type="HAMAP" id="MF_00839">
    <property type="entry name" value="HPF"/>
    <property type="match status" value="1"/>
</dbReference>
<gene>
    <name evidence="4" type="primary">raiA</name>
    <name evidence="2" type="synonym">hpf</name>
    <name evidence="4" type="ORF">L0P57_02440</name>
</gene>
<feature type="domain" description="Sigma 54 modulation/S30EA ribosomal protein C-terminal" evidence="3">
    <location>
        <begin position="123"/>
        <end position="177"/>
    </location>
</feature>
<dbReference type="Proteomes" id="UP001298681">
    <property type="component" value="Unassembled WGS sequence"/>
</dbReference>
<evidence type="ECO:0000256" key="1">
    <source>
        <dbReference type="ARBA" id="ARBA00022845"/>
    </source>
</evidence>
<dbReference type="NCBIfam" id="TIGR00741">
    <property type="entry name" value="yfiA"/>
    <property type="match status" value="1"/>
</dbReference>
<dbReference type="Gene3D" id="3.30.505.50">
    <property type="entry name" value="Sigma 54 modulation/S30EA ribosomal protein, C-terminal domain"/>
    <property type="match status" value="1"/>
</dbReference>
<keyword evidence="5" id="KW-1185">Reference proteome</keyword>
<evidence type="ECO:0000313" key="4">
    <source>
        <dbReference type="EMBL" id="MCG4609804.1"/>
    </source>
</evidence>
<organism evidence="4 5">
    <name type="scientific">Anaeromassilibacillus senegalensis</name>
    <dbReference type="NCBI Taxonomy" id="1673717"/>
    <lineage>
        <taxon>Bacteria</taxon>
        <taxon>Bacillati</taxon>
        <taxon>Bacillota</taxon>
        <taxon>Clostridia</taxon>
        <taxon>Eubacteriales</taxon>
        <taxon>Acutalibacteraceae</taxon>
        <taxon>Anaeromassilibacillus</taxon>
    </lineage>
</organism>
<dbReference type="Pfam" id="PF16321">
    <property type="entry name" value="Ribosom_S30AE_C"/>
    <property type="match status" value="1"/>
</dbReference>
<dbReference type="Gene3D" id="3.30.160.100">
    <property type="entry name" value="Ribosome hibernation promotion factor-like"/>
    <property type="match status" value="1"/>
</dbReference>